<dbReference type="InterPro" id="IPR023398">
    <property type="entry name" value="TIF_eIF4e-like"/>
</dbReference>
<dbReference type="AlphaFoldDB" id="A0A7D6A5L0"/>
<organism evidence="1">
    <name type="scientific">Proteus mirabilis</name>
    <dbReference type="NCBI Taxonomy" id="584"/>
    <lineage>
        <taxon>Bacteria</taxon>
        <taxon>Pseudomonadati</taxon>
        <taxon>Pseudomonadota</taxon>
        <taxon>Gammaproteobacteria</taxon>
        <taxon>Enterobacterales</taxon>
        <taxon>Morganellaceae</taxon>
        <taxon>Proteus</taxon>
    </lineage>
</organism>
<evidence type="ECO:0000313" key="1">
    <source>
        <dbReference type="EMBL" id="QLJ18059.1"/>
    </source>
</evidence>
<proteinExistence type="predicted"/>
<name>A0A7D6A5L0_PROMI</name>
<gene>
    <name evidence="1" type="ORF">HZ283_13490</name>
</gene>
<dbReference type="EMBL" id="CP059056">
    <property type="protein sequence ID" value="QLJ18059.1"/>
    <property type="molecule type" value="Genomic_DNA"/>
</dbReference>
<sequence length="137" mass="16067">MKIRENDFWVYFSSKNESNSTNNDKIGKWMYFFNDAEFTEKICQKAILNSVVEHCKYTNNAESGVACFYLNIDDIEGHKKVIKFFLDNKLIPINKSGKFKNISFKLDMQTMNREYGDKFEGKLSLEHFIDLSSGIFK</sequence>
<reference evidence="1" key="1">
    <citation type="submission" date="2020-07" db="EMBL/GenBank/DDBJ databases">
        <title>Hypervirulent multi-drug resistant Proteus mirabilis strain with mosaic plasmid.</title>
        <authorList>
            <person name="Shelenkov A."/>
            <person name="Mikhaylova Y.V."/>
            <person name="Yanushevich Y.G."/>
            <person name="Petrova L."/>
            <person name="Fomina V."/>
            <person name="Zamyatin M."/>
            <person name="Shagin D."/>
        </authorList>
    </citation>
    <scope>NUCLEOTIDE SEQUENCE</scope>
    <source>
        <strain evidence="1">CriePir89</strain>
    </source>
</reference>
<dbReference type="RefSeq" id="WP_017627953.1">
    <property type="nucleotide sequence ID" value="NZ_ABFDCH020000029.1"/>
</dbReference>
<accession>A0A7D6A5L0</accession>
<protein>
    <submittedName>
        <fullName evidence="1">Uncharacterized protein</fullName>
    </submittedName>
</protein>
<dbReference type="SUPFAM" id="SSF55418">
    <property type="entry name" value="eIF4e-like"/>
    <property type="match status" value="1"/>
</dbReference>